<feature type="domain" description="tRNA nucleotidyltransferase/poly(A) polymerase RNA and SrmB- binding" evidence="13">
    <location>
        <begin position="189"/>
        <end position="228"/>
    </location>
</feature>
<evidence type="ECO:0000256" key="5">
    <source>
        <dbReference type="ARBA" id="ARBA00022694"/>
    </source>
</evidence>
<dbReference type="PANTHER" id="PTHR47788:SF1">
    <property type="entry name" value="A-ADDING TRNA NUCLEOTIDYLTRANSFERASE"/>
    <property type="match status" value="1"/>
</dbReference>
<dbReference type="PANTHER" id="PTHR47788">
    <property type="entry name" value="POLYA POLYMERASE"/>
    <property type="match status" value="1"/>
</dbReference>
<keyword evidence="4 11" id="KW-0808">Transferase</keyword>
<keyword evidence="5" id="KW-0819">tRNA processing</keyword>
<dbReference type="Pfam" id="PF12627">
    <property type="entry name" value="PolyA_pol_RNAbd"/>
    <property type="match status" value="1"/>
</dbReference>
<proteinExistence type="inferred from homology"/>
<evidence type="ECO:0000256" key="6">
    <source>
        <dbReference type="ARBA" id="ARBA00022695"/>
    </source>
</evidence>
<gene>
    <name evidence="14" type="ORF">G3A45_01130</name>
</gene>
<keyword evidence="3" id="KW-0820">tRNA-binding</keyword>
<dbReference type="GO" id="GO:0000166">
    <property type="term" value="F:nucleotide binding"/>
    <property type="evidence" value="ECO:0007669"/>
    <property type="project" value="UniProtKB-KW"/>
</dbReference>
<evidence type="ECO:0000256" key="1">
    <source>
        <dbReference type="ARBA" id="ARBA00001946"/>
    </source>
</evidence>
<dbReference type="AlphaFoldDB" id="A0A6P1YBF3"/>
<keyword evidence="8" id="KW-0547">Nucleotide-binding</keyword>
<dbReference type="KEGG" id="cazo:G3A45_01130"/>
<reference evidence="14 15" key="1">
    <citation type="submission" date="2020-02" db="EMBL/GenBank/DDBJ databases">
        <title>Thermophilic hydrogen producing bacteria, Caloranaerobacter azorensis.</title>
        <authorList>
            <person name="Baek K."/>
        </authorList>
    </citation>
    <scope>NUCLEOTIDE SEQUENCE [LARGE SCALE GENOMIC DNA]</scope>
    <source>
        <strain evidence="14 15">T3-1</strain>
    </source>
</reference>
<dbReference type="Gene3D" id="1.10.3090.10">
    <property type="entry name" value="cca-adding enzyme, domain 2"/>
    <property type="match status" value="1"/>
</dbReference>
<evidence type="ECO:0000259" key="12">
    <source>
        <dbReference type="Pfam" id="PF01743"/>
    </source>
</evidence>
<dbReference type="InterPro" id="IPR032828">
    <property type="entry name" value="PolyA_RNA-bd"/>
</dbReference>
<name>A0A6P1YBF3_9FIRM</name>
<dbReference type="GO" id="GO:0008033">
    <property type="term" value="P:tRNA processing"/>
    <property type="evidence" value="ECO:0007669"/>
    <property type="project" value="UniProtKB-KW"/>
</dbReference>
<evidence type="ECO:0000313" key="15">
    <source>
        <dbReference type="Proteomes" id="UP000464452"/>
    </source>
</evidence>
<keyword evidence="9" id="KW-0460">Magnesium</keyword>
<dbReference type="RefSeq" id="WP_163234218.1">
    <property type="nucleotide sequence ID" value="NZ_CP048617.1"/>
</dbReference>
<evidence type="ECO:0000256" key="8">
    <source>
        <dbReference type="ARBA" id="ARBA00022741"/>
    </source>
</evidence>
<dbReference type="InterPro" id="IPR043519">
    <property type="entry name" value="NT_sf"/>
</dbReference>
<dbReference type="GO" id="GO:0046872">
    <property type="term" value="F:metal ion binding"/>
    <property type="evidence" value="ECO:0007669"/>
    <property type="project" value="UniProtKB-KW"/>
</dbReference>
<evidence type="ECO:0000256" key="3">
    <source>
        <dbReference type="ARBA" id="ARBA00022555"/>
    </source>
</evidence>
<dbReference type="InterPro" id="IPR052390">
    <property type="entry name" value="tRNA_nt/polyA_polymerase"/>
</dbReference>
<evidence type="ECO:0000256" key="10">
    <source>
        <dbReference type="ARBA" id="ARBA00022884"/>
    </source>
</evidence>
<evidence type="ECO:0000256" key="7">
    <source>
        <dbReference type="ARBA" id="ARBA00022723"/>
    </source>
</evidence>
<feature type="domain" description="Poly A polymerase head" evidence="12">
    <location>
        <begin position="37"/>
        <end position="164"/>
    </location>
</feature>
<sequence length="231" mass="27017">MKLEVYRRELKQYTINPEIRNILFIASEIAKKYNKEVYLVGGQVRDIMLGNESSDVDFVAVENAMDFLEKLYERIGGEKRYYKNFLSGSIELKNGINIDVTTARKEIYENPGALPIVFKGSLLEDVKRRDFTINCLLVDIKKLPDLKILDFVGGIRDLNNKKIRILHEKSFIDDPTRMIRAVRFAYKLGFEIEEDTKKLLFDSVEKGYIRFVSEDRIFREIVKIFLSNKNI</sequence>
<dbReference type="GO" id="GO:0016779">
    <property type="term" value="F:nucleotidyltransferase activity"/>
    <property type="evidence" value="ECO:0007669"/>
    <property type="project" value="UniProtKB-KW"/>
</dbReference>
<protein>
    <submittedName>
        <fullName evidence="14">CCA tRNA nucleotidyltransferase</fullName>
    </submittedName>
</protein>
<evidence type="ECO:0000259" key="13">
    <source>
        <dbReference type="Pfam" id="PF12627"/>
    </source>
</evidence>
<dbReference type="GO" id="GO:0000049">
    <property type="term" value="F:tRNA binding"/>
    <property type="evidence" value="ECO:0007669"/>
    <property type="project" value="UniProtKB-KW"/>
</dbReference>
<dbReference type="EMBL" id="CP048617">
    <property type="protein sequence ID" value="QIB26033.1"/>
    <property type="molecule type" value="Genomic_DNA"/>
</dbReference>
<evidence type="ECO:0000313" key="14">
    <source>
        <dbReference type="EMBL" id="QIB26033.1"/>
    </source>
</evidence>
<dbReference type="SUPFAM" id="SSF81891">
    <property type="entry name" value="Poly A polymerase C-terminal region-like"/>
    <property type="match status" value="1"/>
</dbReference>
<organism evidence="14 15">
    <name type="scientific">Caloranaerobacter azorensis</name>
    <dbReference type="NCBI Taxonomy" id="116090"/>
    <lineage>
        <taxon>Bacteria</taxon>
        <taxon>Bacillati</taxon>
        <taxon>Bacillota</taxon>
        <taxon>Tissierellia</taxon>
        <taxon>Tissierellales</taxon>
        <taxon>Thermohalobacteraceae</taxon>
        <taxon>Caloranaerobacter</taxon>
    </lineage>
</organism>
<comment type="cofactor">
    <cofactor evidence="1">
        <name>Mg(2+)</name>
        <dbReference type="ChEBI" id="CHEBI:18420"/>
    </cofactor>
</comment>
<keyword evidence="7" id="KW-0479">Metal-binding</keyword>
<evidence type="ECO:0000256" key="4">
    <source>
        <dbReference type="ARBA" id="ARBA00022679"/>
    </source>
</evidence>
<comment type="similarity">
    <text evidence="2 11">Belongs to the tRNA nucleotidyltransferase/poly(A) polymerase family.</text>
</comment>
<keyword evidence="6" id="KW-0548">Nucleotidyltransferase</keyword>
<dbReference type="Gene3D" id="3.30.460.10">
    <property type="entry name" value="Beta Polymerase, domain 2"/>
    <property type="match status" value="1"/>
</dbReference>
<evidence type="ECO:0000256" key="9">
    <source>
        <dbReference type="ARBA" id="ARBA00022842"/>
    </source>
</evidence>
<evidence type="ECO:0000256" key="2">
    <source>
        <dbReference type="ARBA" id="ARBA00007265"/>
    </source>
</evidence>
<dbReference type="CDD" id="cd05398">
    <property type="entry name" value="NT_ClassII-CCAase"/>
    <property type="match status" value="1"/>
</dbReference>
<dbReference type="InterPro" id="IPR002646">
    <property type="entry name" value="PolA_pol_head_dom"/>
</dbReference>
<evidence type="ECO:0000256" key="11">
    <source>
        <dbReference type="RuleBase" id="RU003953"/>
    </source>
</evidence>
<keyword evidence="10 11" id="KW-0694">RNA-binding</keyword>
<dbReference type="Proteomes" id="UP000464452">
    <property type="component" value="Chromosome"/>
</dbReference>
<dbReference type="Pfam" id="PF01743">
    <property type="entry name" value="PolyA_pol"/>
    <property type="match status" value="1"/>
</dbReference>
<dbReference type="SUPFAM" id="SSF81301">
    <property type="entry name" value="Nucleotidyltransferase"/>
    <property type="match status" value="1"/>
</dbReference>
<accession>A0A6P1YBF3</accession>